<gene>
    <name evidence="1" type="ORF">A3860_26670</name>
</gene>
<proteinExistence type="predicted"/>
<protein>
    <submittedName>
        <fullName evidence="1">Uncharacterized protein</fullName>
    </submittedName>
</protein>
<dbReference type="Proteomes" id="UP000192796">
    <property type="component" value="Unassembled WGS sequence"/>
</dbReference>
<name>A0A1V9FXC8_9BACT</name>
<evidence type="ECO:0000313" key="1">
    <source>
        <dbReference type="EMBL" id="OQP62896.1"/>
    </source>
</evidence>
<dbReference type="EMBL" id="LVYD01000048">
    <property type="protein sequence ID" value="OQP62896.1"/>
    <property type="molecule type" value="Genomic_DNA"/>
</dbReference>
<dbReference type="AlphaFoldDB" id="A0A1V9FXC8"/>
<accession>A0A1V9FXC8</accession>
<organism evidence="1 2">
    <name type="scientific">Niastella vici</name>
    <dbReference type="NCBI Taxonomy" id="1703345"/>
    <lineage>
        <taxon>Bacteria</taxon>
        <taxon>Pseudomonadati</taxon>
        <taxon>Bacteroidota</taxon>
        <taxon>Chitinophagia</taxon>
        <taxon>Chitinophagales</taxon>
        <taxon>Chitinophagaceae</taxon>
        <taxon>Niastella</taxon>
    </lineage>
</organism>
<comment type="caution">
    <text evidence="1">The sequence shown here is derived from an EMBL/GenBank/DDBJ whole genome shotgun (WGS) entry which is preliminary data.</text>
</comment>
<evidence type="ECO:0000313" key="2">
    <source>
        <dbReference type="Proteomes" id="UP000192796"/>
    </source>
</evidence>
<sequence length="60" mass="6988">MKSGSSKLNAAWHIAHPMPKNPSFEQRVKWHLEHQKHCGCRKISGKLAEEIKKRNKILML</sequence>
<reference evidence="1 2" key="1">
    <citation type="submission" date="2016-03" db="EMBL/GenBank/DDBJ databases">
        <title>Niastella vici sp. nov., isolated from farmland soil.</title>
        <authorList>
            <person name="Chen L."/>
            <person name="Wang D."/>
            <person name="Yang S."/>
            <person name="Wang G."/>
        </authorList>
    </citation>
    <scope>NUCLEOTIDE SEQUENCE [LARGE SCALE GENOMIC DNA]</scope>
    <source>
        <strain evidence="1 2">DJ57</strain>
    </source>
</reference>
<keyword evidence="2" id="KW-1185">Reference proteome</keyword>
<dbReference type="STRING" id="1703345.A3860_26670"/>